<name>C6A3R3_THESM</name>
<dbReference type="EMBL" id="CP001463">
    <property type="protein sequence ID" value="ACS90258.1"/>
    <property type="molecule type" value="Genomic_DNA"/>
</dbReference>
<dbReference type="InterPro" id="IPR027417">
    <property type="entry name" value="P-loop_NTPase"/>
</dbReference>
<dbReference type="SUPFAM" id="SSF52540">
    <property type="entry name" value="P-loop containing nucleoside triphosphate hydrolases"/>
    <property type="match status" value="1"/>
</dbReference>
<evidence type="ECO:0000313" key="3">
    <source>
        <dbReference type="Proteomes" id="UP000009079"/>
    </source>
</evidence>
<dbReference type="KEGG" id="tsi:TSIB_1204"/>
<dbReference type="AlphaFoldDB" id="C6A3R3"/>
<dbReference type="Gene3D" id="3.40.50.300">
    <property type="entry name" value="P-loop containing nucleotide triphosphate hydrolases"/>
    <property type="match status" value="1"/>
</dbReference>
<dbReference type="PANTHER" id="PTHR42869:SF1">
    <property type="entry name" value="SLL0572 PROTEIN"/>
    <property type="match status" value="1"/>
</dbReference>
<dbReference type="CDD" id="cd01983">
    <property type="entry name" value="SIMIBI"/>
    <property type="match status" value="1"/>
</dbReference>
<dbReference type="Gene3D" id="3.40.50.720">
    <property type="entry name" value="NAD(P)-binding Rossmann-like Domain"/>
    <property type="match status" value="1"/>
</dbReference>
<dbReference type="Pfam" id="PF02492">
    <property type="entry name" value="cobW"/>
    <property type="match status" value="1"/>
</dbReference>
<dbReference type="STRING" id="604354.TSIB_1204"/>
<dbReference type="InterPro" id="IPR053199">
    <property type="entry name" value="cDPG_synthetase-like"/>
</dbReference>
<dbReference type="HOGENOM" id="CLU_046378_0_0_2"/>
<dbReference type="PANTHER" id="PTHR42869">
    <property type="entry name" value="SLL0572 PROTEIN"/>
    <property type="match status" value="1"/>
</dbReference>
<feature type="domain" description="CobW/HypB/UreG nucleotide-binding" evidence="1">
    <location>
        <begin position="287"/>
        <end position="333"/>
    </location>
</feature>
<dbReference type="eggNOG" id="arCOG01229">
    <property type="taxonomic scope" value="Archaea"/>
</dbReference>
<sequence length="481" mass="54736">MKIFGRKISLSNKNSYKCQYPNIDCKVKTFEVIKMAEKKRKRVVILGAAGRDFHNFNTFFRNNPEYEVVAFTATQIPDIEGRIYPPELAGELYPNGIPIWSEDDLEKIIKEHDIDIVVFAYSDVSHEHVMHLASRAHSAGADFWLLGPKSTMIKSTKPVVAVTAVRTGSGKSQTSRKVAQLLQEMGYKVVAIRHPMPYGDLRKQIVQRFATYEDLDKHECTIEEREEYEPYIDRGMVVYAGVDYEKILREAEKEADIILWDGGNNDFPFYIPDLWIVVADPHRPGHELKYHPGETNFRAADVIIINKIDTANREDVQKVRESIEKINPKAIVIDGASPLYVDKPELIKGKRVLVVEDGPTLTHGGMKYGAGYVAAKKFGAREIIDPRPYAVGSIIDTYKKYNHLDVILPAMGYGAKQIKELEETINRADADLVVIGTPIDLRRVMKLNKPAVRVRYELEEIGEPKLKDILKEFVEKHVKKE</sequence>
<evidence type="ECO:0000313" key="2">
    <source>
        <dbReference type="EMBL" id="ACS90258.1"/>
    </source>
</evidence>
<proteinExistence type="predicted"/>
<reference evidence="2 3" key="1">
    <citation type="journal article" date="2009" name="Appl. Environ. Microbiol.">
        <title>Metabolic versatility and indigenous origin of the archaeon Thermococcus sibiricus, isolated from a siberian oil reservoir, as revealed by genome analysis.</title>
        <authorList>
            <person name="Mardanov A.V."/>
            <person name="Ravin N.V."/>
            <person name="Svetlitchnyi V.A."/>
            <person name="Beletsky A.V."/>
            <person name="Miroshnichenko M.L."/>
            <person name="Bonch-Osmolovskaya E.A."/>
            <person name="Skryabin K.G."/>
        </authorList>
    </citation>
    <scope>NUCLEOTIDE SEQUENCE [LARGE SCALE GENOMIC DNA]</scope>
    <source>
        <strain evidence="3">DSM 12597 / MM 739</strain>
    </source>
</reference>
<evidence type="ECO:0000259" key="1">
    <source>
        <dbReference type="Pfam" id="PF02492"/>
    </source>
</evidence>
<dbReference type="InterPro" id="IPR003495">
    <property type="entry name" value="CobW/HypB/UreG_nucleotide-bd"/>
</dbReference>
<accession>C6A3R3</accession>
<organism evidence="2 3">
    <name type="scientific">Thermococcus sibiricus (strain DSM 12597 / MM 739)</name>
    <dbReference type="NCBI Taxonomy" id="604354"/>
    <lineage>
        <taxon>Archaea</taxon>
        <taxon>Methanobacteriati</taxon>
        <taxon>Methanobacteriota</taxon>
        <taxon>Thermococci</taxon>
        <taxon>Thermococcales</taxon>
        <taxon>Thermococcaceae</taxon>
        <taxon>Thermococcus</taxon>
    </lineage>
</organism>
<protein>
    <submittedName>
        <fullName evidence="2">GTPase-like protein</fullName>
    </submittedName>
</protein>
<gene>
    <name evidence="2" type="ordered locus">TSIB_1204</name>
</gene>
<keyword evidence="3" id="KW-1185">Reference proteome</keyword>
<dbReference type="Proteomes" id="UP000009079">
    <property type="component" value="Chromosome"/>
</dbReference>